<feature type="domain" description="C2H2-type" evidence="12">
    <location>
        <begin position="364"/>
        <end position="391"/>
    </location>
</feature>
<dbReference type="GO" id="GO:0008270">
    <property type="term" value="F:zinc ion binding"/>
    <property type="evidence" value="ECO:0007669"/>
    <property type="project" value="UniProtKB-KW"/>
</dbReference>
<dbReference type="PANTHER" id="PTHR24394">
    <property type="entry name" value="ZINC FINGER PROTEIN"/>
    <property type="match status" value="1"/>
</dbReference>
<feature type="domain" description="C2H2-type" evidence="12">
    <location>
        <begin position="98"/>
        <end position="124"/>
    </location>
</feature>
<dbReference type="FunFam" id="3.30.160.60:FF:000414">
    <property type="entry name" value="Zinc finger protein 398"/>
    <property type="match status" value="1"/>
</dbReference>
<feature type="domain" description="C2H2-type" evidence="12">
    <location>
        <begin position="125"/>
        <end position="152"/>
    </location>
</feature>
<dbReference type="GO" id="GO:0003677">
    <property type="term" value="F:DNA binding"/>
    <property type="evidence" value="ECO:0007669"/>
    <property type="project" value="UniProtKB-KW"/>
</dbReference>
<feature type="region of interest" description="Disordered" evidence="11">
    <location>
        <begin position="581"/>
        <end position="649"/>
    </location>
</feature>
<evidence type="ECO:0000256" key="2">
    <source>
        <dbReference type="ARBA" id="ARBA00022723"/>
    </source>
</evidence>
<evidence type="ECO:0000256" key="9">
    <source>
        <dbReference type="ARBA" id="ARBA00023242"/>
    </source>
</evidence>
<name>A0A8B7ZWJ4_ACAPL</name>
<dbReference type="InterPro" id="IPR036236">
    <property type="entry name" value="Znf_C2H2_sf"/>
</dbReference>
<feature type="compositionally biased region" description="Basic and acidic residues" evidence="11">
    <location>
        <begin position="617"/>
        <end position="639"/>
    </location>
</feature>
<dbReference type="GO" id="GO:0000981">
    <property type="term" value="F:DNA-binding transcription factor activity, RNA polymerase II-specific"/>
    <property type="evidence" value="ECO:0007669"/>
    <property type="project" value="TreeGrafter"/>
</dbReference>
<evidence type="ECO:0000256" key="3">
    <source>
        <dbReference type="ARBA" id="ARBA00022737"/>
    </source>
</evidence>
<dbReference type="PROSITE" id="PS00028">
    <property type="entry name" value="ZINC_FINGER_C2H2_1"/>
    <property type="match status" value="12"/>
</dbReference>
<dbReference type="PROSITE" id="PS50157">
    <property type="entry name" value="ZINC_FINGER_C2H2_2"/>
    <property type="match status" value="14"/>
</dbReference>
<evidence type="ECO:0000256" key="11">
    <source>
        <dbReference type="SAM" id="MobiDB-lite"/>
    </source>
</evidence>
<dbReference type="KEGG" id="aplc:110989398"/>
<sequence length="725" mass="82457">MEEGTSQTIVVSAQDCTNNTHSGADTGIEISIVKHGNVTNIVDSSGNTLTSREDDVIAVLGQLFESAEDTIQHMAEQIATKPQVPEPAVISTDRLRPFVCECGKTYTCMSHLKYHQKVHSNIRPYTCEICNQSFLQLGHLKRHVRIHTQDKPFACDMCNKSFRQSSHLTCHKRIHTNEKPYCCEVCGMGFRQKSAVFRHISRKHVKERHYVCTICNRGYSGEADLRRHEKTHVNITYFAVLNLQTNTSKICGHIQEDENFATSDAPLTSLENKENKEVDKAIVHTDTNRSLPVEFNKPKPASTEPRPFSCSTCGKTYKNKGHLMFHSKVHLADRPFKCPYCNKGFIQKGHLQRHVMVHTEEKPYVCTVCNKVFRQVSHLNDHKKIHDDLRPNVCDVCNKGFRQTSALKRHMIRMHATHKAYACPNCPKNYRLESDLKRHQMTSCNRDNSKTKKKPSRSNSGETGAEGGNSKSTGTKKRRPCKYKCDICSKPFRSRSEIKVHMRTHTNERPFQCGICHKVFKLLTHLKDHMLIHTGERPFTCNVCNSAFRRDSALRRHLLRMHSKDKRHVCKVCSKAYASPVDMRRHQKSHLKDHSGLQKKQGGRKKLKKLKKQKKDKKLESHPQEDGSKEKGMVQKSNEEGMEQEDTSVEVGGLQELGNFSQLEDRITNSADGEIQQTYVGSEGLADLEEEKLTAALDINPNEDQTAVDDVSANTCIAESDIMLT</sequence>
<accession>A0A8B7ZWJ4</accession>
<feature type="domain" description="C2H2-type" evidence="12">
    <location>
        <begin position="153"/>
        <end position="180"/>
    </location>
</feature>
<keyword evidence="4 10" id="KW-0863">Zinc-finger</keyword>
<dbReference type="PANTHER" id="PTHR24394:SF48">
    <property type="entry name" value="ZINC FINGER PROTEIN 771"/>
    <property type="match status" value="1"/>
</dbReference>
<dbReference type="FunFam" id="3.30.160.60:FF:000512">
    <property type="entry name" value="zinc finger protein 197 isoform X1"/>
    <property type="match status" value="1"/>
</dbReference>
<feature type="domain" description="C2H2-type" evidence="12">
    <location>
        <begin position="483"/>
        <end position="510"/>
    </location>
</feature>
<dbReference type="FunFam" id="3.30.160.60:FF:000446">
    <property type="entry name" value="Zinc finger protein"/>
    <property type="match status" value="1"/>
</dbReference>
<evidence type="ECO:0000256" key="4">
    <source>
        <dbReference type="ARBA" id="ARBA00022771"/>
    </source>
</evidence>
<gene>
    <name evidence="14" type="primary">LOC110989398</name>
</gene>
<keyword evidence="13" id="KW-1185">Reference proteome</keyword>
<feature type="region of interest" description="Disordered" evidence="11">
    <location>
        <begin position="441"/>
        <end position="478"/>
    </location>
</feature>
<feature type="compositionally biased region" description="Basic residues" evidence="11">
    <location>
        <begin position="601"/>
        <end position="616"/>
    </location>
</feature>
<feature type="domain" description="C2H2-type" evidence="12">
    <location>
        <begin position="181"/>
        <end position="209"/>
    </location>
</feature>
<keyword evidence="3" id="KW-0677">Repeat</keyword>
<keyword evidence="6" id="KW-0805">Transcription regulation</keyword>
<evidence type="ECO:0000259" key="12">
    <source>
        <dbReference type="PROSITE" id="PS50157"/>
    </source>
</evidence>
<organism evidence="13 14">
    <name type="scientific">Acanthaster planci</name>
    <name type="common">Crown-of-thorns starfish</name>
    <dbReference type="NCBI Taxonomy" id="133434"/>
    <lineage>
        <taxon>Eukaryota</taxon>
        <taxon>Metazoa</taxon>
        <taxon>Echinodermata</taxon>
        <taxon>Eleutherozoa</taxon>
        <taxon>Asterozoa</taxon>
        <taxon>Asteroidea</taxon>
        <taxon>Valvatacea</taxon>
        <taxon>Valvatida</taxon>
        <taxon>Acanthasteridae</taxon>
        <taxon>Acanthaster</taxon>
    </lineage>
</organism>
<dbReference type="Pfam" id="PF13912">
    <property type="entry name" value="zf-C2H2_6"/>
    <property type="match status" value="1"/>
</dbReference>
<dbReference type="FunFam" id="3.30.160.60:FF:000624">
    <property type="entry name" value="zinc finger protein 697"/>
    <property type="match status" value="1"/>
</dbReference>
<feature type="domain" description="C2H2-type" evidence="12">
    <location>
        <begin position="336"/>
        <end position="363"/>
    </location>
</feature>
<feature type="domain" description="C2H2-type" evidence="12">
    <location>
        <begin position="421"/>
        <end position="455"/>
    </location>
</feature>
<feature type="domain" description="C2H2-type" evidence="12">
    <location>
        <begin position="568"/>
        <end position="595"/>
    </location>
</feature>
<dbReference type="RefSeq" id="XP_022109457.1">
    <property type="nucleotide sequence ID" value="XM_022253765.1"/>
</dbReference>
<comment type="subcellular location">
    <subcellularLocation>
        <location evidence="1">Nucleus</location>
    </subcellularLocation>
</comment>
<evidence type="ECO:0000256" key="7">
    <source>
        <dbReference type="ARBA" id="ARBA00023125"/>
    </source>
</evidence>
<dbReference type="InterPro" id="IPR013087">
    <property type="entry name" value="Znf_C2H2_type"/>
</dbReference>
<dbReference type="FunFam" id="3.30.160.60:FF:000870">
    <property type="entry name" value="zinc finger protein 197 isoform X1"/>
    <property type="match status" value="1"/>
</dbReference>
<proteinExistence type="predicted"/>
<dbReference type="SUPFAM" id="SSF57667">
    <property type="entry name" value="beta-beta-alpha zinc fingers"/>
    <property type="match status" value="9"/>
</dbReference>
<feature type="domain" description="C2H2-type" evidence="12">
    <location>
        <begin position="210"/>
        <end position="232"/>
    </location>
</feature>
<dbReference type="Gene3D" id="3.30.160.60">
    <property type="entry name" value="Classic Zinc Finger"/>
    <property type="match status" value="11"/>
</dbReference>
<keyword evidence="7" id="KW-0238">DNA-binding</keyword>
<dbReference type="GO" id="GO:0005634">
    <property type="term" value="C:nucleus"/>
    <property type="evidence" value="ECO:0007669"/>
    <property type="project" value="UniProtKB-SubCell"/>
</dbReference>
<dbReference type="AlphaFoldDB" id="A0A8B7ZWJ4"/>
<evidence type="ECO:0000256" key="10">
    <source>
        <dbReference type="PROSITE-ProRule" id="PRU00042"/>
    </source>
</evidence>
<evidence type="ECO:0000313" key="13">
    <source>
        <dbReference type="Proteomes" id="UP000694845"/>
    </source>
</evidence>
<evidence type="ECO:0000256" key="1">
    <source>
        <dbReference type="ARBA" id="ARBA00004123"/>
    </source>
</evidence>
<dbReference type="SMART" id="SM00355">
    <property type="entry name" value="ZnF_C2H2"/>
    <property type="match status" value="14"/>
</dbReference>
<keyword evidence="2" id="KW-0479">Metal-binding</keyword>
<keyword evidence="9" id="KW-0539">Nucleus</keyword>
<keyword evidence="8" id="KW-0804">Transcription</keyword>
<reference evidence="14" key="1">
    <citation type="submission" date="2025-08" db="UniProtKB">
        <authorList>
            <consortium name="RefSeq"/>
        </authorList>
    </citation>
    <scope>IDENTIFICATION</scope>
</reference>
<dbReference type="OMA" id="ICGHIQE"/>
<dbReference type="FunFam" id="3.30.160.60:FF:001485">
    <property type="entry name" value="Krueppel-related zinc finger protein"/>
    <property type="match status" value="1"/>
</dbReference>
<dbReference type="Proteomes" id="UP000694845">
    <property type="component" value="Unplaced"/>
</dbReference>
<protein>
    <submittedName>
        <fullName evidence="14">Zinc finger protein 502-like</fullName>
    </submittedName>
</protein>
<dbReference type="FunFam" id="3.30.160.60:FF:000145">
    <property type="entry name" value="Zinc finger protein 574"/>
    <property type="match status" value="1"/>
</dbReference>
<evidence type="ECO:0000256" key="5">
    <source>
        <dbReference type="ARBA" id="ARBA00022833"/>
    </source>
</evidence>
<feature type="domain" description="C2H2-type" evidence="12">
    <location>
        <begin position="511"/>
        <end position="538"/>
    </location>
</feature>
<feature type="domain" description="C2H2-type" evidence="12">
    <location>
        <begin position="392"/>
        <end position="420"/>
    </location>
</feature>
<feature type="domain" description="C2H2-type" evidence="12">
    <location>
        <begin position="308"/>
        <end position="335"/>
    </location>
</feature>
<dbReference type="GeneID" id="110989398"/>
<dbReference type="OrthoDB" id="6591996at2759"/>
<dbReference type="Pfam" id="PF00096">
    <property type="entry name" value="zf-C2H2"/>
    <property type="match status" value="10"/>
</dbReference>
<feature type="domain" description="C2H2-type" evidence="12">
    <location>
        <begin position="539"/>
        <end position="567"/>
    </location>
</feature>
<keyword evidence="5" id="KW-0862">Zinc</keyword>
<evidence type="ECO:0000256" key="6">
    <source>
        <dbReference type="ARBA" id="ARBA00023015"/>
    </source>
</evidence>
<evidence type="ECO:0000256" key="8">
    <source>
        <dbReference type="ARBA" id="ARBA00023163"/>
    </source>
</evidence>
<evidence type="ECO:0000313" key="14">
    <source>
        <dbReference type="RefSeq" id="XP_022109457.1"/>
    </source>
</evidence>
<dbReference type="FunFam" id="3.30.160.60:FF:000295">
    <property type="entry name" value="zinc finger protein 19"/>
    <property type="match status" value="1"/>
</dbReference>